<dbReference type="Proteomes" id="UP001197328">
    <property type="component" value="Unassembled WGS sequence"/>
</dbReference>
<protein>
    <submittedName>
        <fullName evidence="2">Uncharacterized protein</fullName>
    </submittedName>
</protein>
<dbReference type="EMBL" id="JAHLVD010000028">
    <property type="protein sequence ID" value="KAG7844968.1"/>
    <property type="molecule type" value="Genomic_DNA"/>
</dbReference>
<sequence length="249" mass="29248">MIQSQPTGAMVDSFVRQQQELEEQQRQAEERRQAELLEQQMVQRNQARFWEEQQRQQAVSQELAQSQLLADQMQRQAQGKMAELEQDLLTLGGQHERDQLMLEQYDQRVKVLENELRIVTHTAEEQLAVKTSQCSHLEEQIQYWKNKYESLAKLYSQLRQEHLSLLGKFKVVQQKAASAQESVEKREKLEKDLKAKNIELADLIKERDHARLALARIKGSDSEEVQLLKTQLREMESKLRSLEDTHSQN</sequence>
<evidence type="ECO:0000313" key="2">
    <source>
        <dbReference type="EMBL" id="KAG7844968.1"/>
    </source>
</evidence>
<keyword evidence="1" id="KW-0175">Coiled coil</keyword>
<dbReference type="PANTHER" id="PTHR10407:SF15">
    <property type="entry name" value="HUNTINGTIN INTERACTING PROTEIN 1"/>
    <property type="match status" value="1"/>
</dbReference>
<feature type="non-terminal residue" evidence="2">
    <location>
        <position position="249"/>
    </location>
</feature>
<accession>A0ABQ7RPF4</accession>
<feature type="coiled-coil region" evidence="1">
    <location>
        <begin position="11"/>
        <end position="39"/>
    </location>
</feature>
<comment type="caution">
    <text evidence="2">The sequence shown here is derived from an EMBL/GenBank/DDBJ whole genome shotgun (WGS) entry which is preliminary data.</text>
</comment>
<name>A0ABQ7RPF4_PICAN</name>
<reference evidence="2 3" key="1">
    <citation type="journal article" date="2021" name="G3 (Bethesda)">
        <title>Genomic diversity, chromosomal rearrangements, and interspecies hybridization in the ogataea polymorpha species complex.</title>
        <authorList>
            <person name="Hanson S.J."/>
            <person name="Cinneide E.O."/>
            <person name="Salzberg L.I."/>
            <person name="Wolfe K.H."/>
            <person name="McGowan J."/>
            <person name="Fitzpatrick D.A."/>
            <person name="Matlin K."/>
        </authorList>
    </citation>
    <scope>NUCLEOTIDE SEQUENCE [LARGE SCALE GENOMIC DNA]</scope>
    <source>
        <strain evidence="2">51-138</strain>
    </source>
</reference>
<gene>
    <name evidence="2" type="ORF">KL940_005404</name>
</gene>
<evidence type="ECO:0000256" key="1">
    <source>
        <dbReference type="SAM" id="Coils"/>
    </source>
</evidence>
<feature type="coiled-coil region" evidence="1">
    <location>
        <begin position="95"/>
        <end position="245"/>
    </location>
</feature>
<keyword evidence="3" id="KW-1185">Reference proteome</keyword>
<proteinExistence type="predicted"/>
<dbReference type="PANTHER" id="PTHR10407">
    <property type="entry name" value="HUNTINGTIN INTERACTING PROTEIN 1"/>
    <property type="match status" value="1"/>
</dbReference>
<organism evidence="2 3">
    <name type="scientific">Pichia angusta</name>
    <name type="common">Yeast</name>
    <name type="synonym">Hansenula polymorpha</name>
    <dbReference type="NCBI Taxonomy" id="870730"/>
    <lineage>
        <taxon>Eukaryota</taxon>
        <taxon>Fungi</taxon>
        <taxon>Dikarya</taxon>
        <taxon>Ascomycota</taxon>
        <taxon>Saccharomycotina</taxon>
        <taxon>Pichiomycetes</taxon>
        <taxon>Pichiales</taxon>
        <taxon>Pichiaceae</taxon>
        <taxon>Ogataea</taxon>
    </lineage>
</organism>
<evidence type="ECO:0000313" key="3">
    <source>
        <dbReference type="Proteomes" id="UP001197328"/>
    </source>
</evidence>
<dbReference type="InterPro" id="IPR030224">
    <property type="entry name" value="Sla2_fam"/>
</dbReference>